<feature type="transmembrane region" description="Helical" evidence="6">
    <location>
        <begin position="539"/>
        <end position="564"/>
    </location>
</feature>
<feature type="transmembrane region" description="Helical" evidence="6">
    <location>
        <begin position="117"/>
        <end position="134"/>
    </location>
</feature>
<dbReference type="PANTHER" id="PTHR42829">
    <property type="entry name" value="NADH-UBIQUINONE OXIDOREDUCTASE CHAIN 5"/>
    <property type="match status" value="1"/>
</dbReference>
<comment type="caution">
    <text evidence="9">The sequence shown here is derived from an EMBL/GenBank/DDBJ whole genome shotgun (WGS) entry which is preliminary data.</text>
</comment>
<feature type="transmembrane region" description="Helical" evidence="6">
    <location>
        <begin position="78"/>
        <end position="105"/>
    </location>
</feature>
<dbReference type="AlphaFoldDB" id="A0A368L3K9"/>
<dbReference type="InterPro" id="IPR003945">
    <property type="entry name" value="NU5C-like"/>
</dbReference>
<feature type="transmembrane region" description="Helical" evidence="6">
    <location>
        <begin position="218"/>
        <end position="234"/>
    </location>
</feature>
<feature type="transmembrane region" description="Helical" evidence="6">
    <location>
        <begin position="140"/>
        <end position="159"/>
    </location>
</feature>
<dbReference type="NCBIfam" id="TIGR01974">
    <property type="entry name" value="NDH_I_L"/>
    <property type="match status" value="1"/>
</dbReference>
<feature type="transmembrane region" description="Helical" evidence="6">
    <location>
        <begin position="255"/>
        <end position="273"/>
    </location>
</feature>
<dbReference type="OrthoDB" id="9811798at2"/>
<proteinExistence type="predicted"/>
<dbReference type="InterPro" id="IPR018393">
    <property type="entry name" value="NADHpl_OxRdtase_5_subgr"/>
</dbReference>
<feature type="transmembrane region" description="Helical" evidence="6">
    <location>
        <begin position="337"/>
        <end position="359"/>
    </location>
</feature>
<dbReference type="EMBL" id="QPGB01000002">
    <property type="protein sequence ID" value="RCS58167.1"/>
    <property type="molecule type" value="Genomic_DNA"/>
</dbReference>
<keyword evidence="2 5" id="KW-0812">Transmembrane</keyword>
<feature type="transmembrane region" description="Helical" evidence="6">
    <location>
        <begin position="285"/>
        <end position="306"/>
    </location>
</feature>
<protein>
    <submittedName>
        <fullName evidence="9">NADH-quinone oxidoreductase subunit L</fullName>
    </submittedName>
</protein>
<feature type="domain" description="NADH-Ubiquinone oxidoreductase (complex I) chain 5 N-terminal" evidence="8">
    <location>
        <begin position="68"/>
        <end position="118"/>
    </location>
</feature>
<feature type="transmembrane region" description="Helical" evidence="6">
    <location>
        <begin position="480"/>
        <end position="501"/>
    </location>
</feature>
<accession>A0A368L3K9</accession>
<feature type="transmembrane region" description="Helical" evidence="6">
    <location>
        <begin position="380"/>
        <end position="401"/>
    </location>
</feature>
<dbReference type="GO" id="GO:0016020">
    <property type="term" value="C:membrane"/>
    <property type="evidence" value="ECO:0007669"/>
    <property type="project" value="UniProtKB-SubCell"/>
</dbReference>
<evidence type="ECO:0000256" key="1">
    <source>
        <dbReference type="ARBA" id="ARBA00004127"/>
    </source>
</evidence>
<keyword evidence="4 6" id="KW-0472">Membrane</keyword>
<evidence type="ECO:0000259" key="7">
    <source>
        <dbReference type="Pfam" id="PF00361"/>
    </source>
</evidence>
<dbReference type="GO" id="GO:0008137">
    <property type="term" value="F:NADH dehydrogenase (ubiquinone) activity"/>
    <property type="evidence" value="ECO:0007669"/>
    <property type="project" value="InterPro"/>
</dbReference>
<dbReference type="GO" id="GO:0012505">
    <property type="term" value="C:endomembrane system"/>
    <property type="evidence" value="ECO:0007669"/>
    <property type="project" value="UniProtKB-SubCell"/>
</dbReference>
<name>A0A368L3K9_9BURK</name>
<feature type="transmembrane region" description="Helical" evidence="6">
    <location>
        <begin position="36"/>
        <end position="58"/>
    </location>
</feature>
<dbReference type="GO" id="GO:0042773">
    <property type="term" value="P:ATP synthesis coupled electron transport"/>
    <property type="evidence" value="ECO:0007669"/>
    <property type="project" value="InterPro"/>
</dbReference>
<evidence type="ECO:0000256" key="6">
    <source>
        <dbReference type="SAM" id="Phobius"/>
    </source>
</evidence>
<evidence type="ECO:0000256" key="2">
    <source>
        <dbReference type="ARBA" id="ARBA00022692"/>
    </source>
</evidence>
<dbReference type="GO" id="GO:0015990">
    <property type="term" value="P:electron transport coupled proton transport"/>
    <property type="evidence" value="ECO:0007669"/>
    <property type="project" value="TreeGrafter"/>
</dbReference>
<keyword evidence="10" id="KW-1185">Reference proteome</keyword>
<dbReference type="GO" id="GO:0003954">
    <property type="term" value="F:NADH dehydrogenase activity"/>
    <property type="evidence" value="ECO:0007669"/>
    <property type="project" value="TreeGrafter"/>
</dbReference>
<dbReference type="NCBIfam" id="NF005141">
    <property type="entry name" value="PRK06590.1"/>
    <property type="match status" value="1"/>
</dbReference>
<feature type="domain" description="NADH:quinone oxidoreductase/Mrp antiporter transmembrane" evidence="7">
    <location>
        <begin position="134"/>
        <end position="422"/>
    </location>
</feature>
<dbReference type="PRINTS" id="PR01435">
    <property type="entry name" value="NPOXDRDTASE5"/>
</dbReference>
<evidence type="ECO:0000256" key="3">
    <source>
        <dbReference type="ARBA" id="ARBA00022989"/>
    </source>
</evidence>
<feature type="transmembrane region" description="Helical" evidence="6">
    <location>
        <begin position="645"/>
        <end position="667"/>
    </location>
</feature>
<keyword evidence="3 6" id="KW-1133">Transmembrane helix</keyword>
<evidence type="ECO:0000313" key="10">
    <source>
        <dbReference type="Proteomes" id="UP000252357"/>
    </source>
</evidence>
<dbReference type="Gene3D" id="1.20.5.2700">
    <property type="match status" value="1"/>
</dbReference>
<sequence>MTMQQVYLLVPLAPLVGAILAGLLGKQIGRIGAHTVTILGVLIAFLGSICVFMDVRAGNTFNGTVYEWMRLGDLKFEVGFLIDSLTATMMCVVTSVSLMVHLYTIGYMKEDPGYQRFFAYISLFTFAMLMLVMSNNFLQLFFGWEAVGLVSYLLIGFWYTKPSAIYANLKAFLVNRVGDFGFILGIGLLLAYAGSLDYVEVFAQREQLVAQAFPGTDWGLLTVACICLFIGAMGKSAQFPLHVWLPDSMEGPTPISALIHAATMVTAGIFMVARMSPLFELSDTALNFIMLIGAITALFMGFLGIIQNDIKRVVAYSTLSQLGYMTVALGASAYSVAIFHLMTHAFFKALLFLGAGSVIMGMHHDQDIRNMGGVWKYMPITWLTSLLGSLALIGTPFFAGFYSKDSIIGVVMESHLPAAQFAQFAVLAGVFVTAFYSFRMFFLVFHGKERFGHAHHHEEEGHDDHHHGLAPGEKPHESPWVVTLPLVLLAIPSVMIGYVALEPMLAGTYFKDVIFVDVAKHPALAHFVEHHVEHGPLAMALHAFTTLPFILALAGVITAWYFYLVKPAIPAWFKARLGWLHAVLENKYFLDKLNEVVFAAGARGLGRGLWKMGDQQIIDGVMVNGSAKLVGWLAGVVRHIQSGYLYHYAFAMLVGLLALLTGFVLFAK</sequence>
<feature type="transmembrane region" description="Helical" evidence="6">
    <location>
        <begin position="313"/>
        <end position="331"/>
    </location>
</feature>
<dbReference type="Proteomes" id="UP000252357">
    <property type="component" value="Unassembled WGS sequence"/>
</dbReference>
<dbReference type="InterPro" id="IPR001750">
    <property type="entry name" value="ND/Mrp_TM"/>
</dbReference>
<dbReference type="Pfam" id="PF00361">
    <property type="entry name" value="Proton_antipo_M"/>
    <property type="match status" value="1"/>
</dbReference>
<feature type="transmembrane region" description="Helical" evidence="6">
    <location>
        <begin position="421"/>
        <end position="445"/>
    </location>
</feature>
<evidence type="ECO:0000256" key="4">
    <source>
        <dbReference type="ARBA" id="ARBA00023136"/>
    </source>
</evidence>
<dbReference type="Pfam" id="PF00662">
    <property type="entry name" value="Proton_antipo_N"/>
    <property type="match status" value="1"/>
</dbReference>
<organism evidence="9 10">
    <name type="scientific">Parvibium lacunae</name>
    <dbReference type="NCBI Taxonomy" id="1888893"/>
    <lineage>
        <taxon>Bacteria</taxon>
        <taxon>Pseudomonadati</taxon>
        <taxon>Pseudomonadota</taxon>
        <taxon>Betaproteobacteria</taxon>
        <taxon>Burkholderiales</taxon>
        <taxon>Alcaligenaceae</taxon>
        <taxon>Parvibium</taxon>
    </lineage>
</organism>
<evidence type="ECO:0000313" key="9">
    <source>
        <dbReference type="EMBL" id="RCS58167.1"/>
    </source>
</evidence>
<dbReference type="PRINTS" id="PR01434">
    <property type="entry name" value="NADHDHGNASE5"/>
</dbReference>
<dbReference type="PANTHER" id="PTHR42829:SF2">
    <property type="entry name" value="NADH-UBIQUINONE OXIDOREDUCTASE CHAIN 5"/>
    <property type="match status" value="1"/>
</dbReference>
<evidence type="ECO:0000256" key="5">
    <source>
        <dbReference type="RuleBase" id="RU000320"/>
    </source>
</evidence>
<evidence type="ECO:0000259" key="8">
    <source>
        <dbReference type="Pfam" id="PF00662"/>
    </source>
</evidence>
<comment type="subcellular location">
    <subcellularLocation>
        <location evidence="1">Endomembrane system</location>
        <topology evidence="1">Multi-pass membrane protein</topology>
    </subcellularLocation>
    <subcellularLocation>
        <location evidence="5">Membrane</location>
        <topology evidence="5">Multi-pass membrane protein</topology>
    </subcellularLocation>
</comment>
<feature type="transmembrane region" description="Helical" evidence="6">
    <location>
        <begin position="180"/>
        <end position="198"/>
    </location>
</feature>
<dbReference type="InterPro" id="IPR001516">
    <property type="entry name" value="Proton_antipo_N"/>
</dbReference>
<reference evidence="9 10" key="1">
    <citation type="journal article" date="2018" name="Int. J. Syst. Evol. Microbiol.">
        <title>Parvibium lacunae gen. nov., sp. nov., a new member of the family Alcaligenaceae isolated from a freshwater pond.</title>
        <authorList>
            <person name="Chen W.M."/>
            <person name="Xie P.B."/>
            <person name="Hsu M.Y."/>
            <person name="Sheu S.Y."/>
        </authorList>
    </citation>
    <scope>NUCLEOTIDE SEQUENCE [LARGE SCALE GENOMIC DNA]</scope>
    <source>
        <strain evidence="9 10">KMB9</strain>
    </source>
</reference>
<gene>
    <name evidence="9" type="ORF">DU000_04865</name>
</gene>
<feature type="transmembrane region" description="Helical" evidence="6">
    <location>
        <begin position="6"/>
        <end position="24"/>
    </location>
</feature>